<evidence type="ECO:0000313" key="2">
    <source>
        <dbReference type="EMBL" id="OIW03648.1"/>
    </source>
</evidence>
<gene>
    <name evidence="2" type="ORF">TanjilG_22305</name>
</gene>
<evidence type="ECO:0000313" key="3">
    <source>
        <dbReference type="Proteomes" id="UP000188354"/>
    </source>
</evidence>
<accession>A0A1J7GSX1</accession>
<reference evidence="2 3" key="1">
    <citation type="journal article" date="2017" name="Plant Biotechnol. J.">
        <title>A comprehensive draft genome sequence for lupin (Lupinus angustifolius), an emerging health food: insights into plant-microbe interactions and legume evolution.</title>
        <authorList>
            <person name="Hane J.K."/>
            <person name="Ming Y."/>
            <person name="Kamphuis L.G."/>
            <person name="Nelson M.N."/>
            <person name="Garg G."/>
            <person name="Atkins C.A."/>
            <person name="Bayer P.E."/>
            <person name="Bravo A."/>
            <person name="Bringans S."/>
            <person name="Cannon S."/>
            <person name="Edwards D."/>
            <person name="Foley R."/>
            <person name="Gao L.L."/>
            <person name="Harrison M.J."/>
            <person name="Huang W."/>
            <person name="Hurgobin B."/>
            <person name="Li S."/>
            <person name="Liu C.W."/>
            <person name="McGrath A."/>
            <person name="Morahan G."/>
            <person name="Murray J."/>
            <person name="Weller J."/>
            <person name="Jian J."/>
            <person name="Singh K.B."/>
        </authorList>
    </citation>
    <scope>NUCLEOTIDE SEQUENCE [LARGE SCALE GENOMIC DNA]</scope>
    <source>
        <strain evidence="3">cv. Tanjil</strain>
        <tissue evidence="2">Whole plant</tissue>
    </source>
</reference>
<name>A0A1J7GSX1_LUPAN</name>
<dbReference type="PANTHER" id="PTHR34539:SF4">
    <property type="match status" value="1"/>
</dbReference>
<proteinExistence type="predicted"/>
<dbReference type="EMBL" id="CM007370">
    <property type="protein sequence ID" value="OIW03648.1"/>
    <property type="molecule type" value="Genomic_DNA"/>
</dbReference>
<feature type="region of interest" description="Disordered" evidence="1">
    <location>
        <begin position="1"/>
        <end position="29"/>
    </location>
</feature>
<dbReference type="Gramene" id="OIW03648">
    <property type="protein sequence ID" value="OIW03648"/>
    <property type="gene ID" value="TanjilG_22305"/>
</dbReference>
<dbReference type="STRING" id="3871.A0A1J7GSX1"/>
<sequence length="213" mass="23458">MEECNKRKRVPSDSADSEPESKVHRVGLGSDVNSFESELTRVDSCVNSCESELTRVDSGESCLNTEIQDDIFDILDSENVVERDSAIQELDSVIKSFEEEIFAPGSGLDPVDSNSVPDCVELQTSLNLGYLFEASDDELGLPPTAPESDEPGRVNSEELDLTGFVGFEDIIPNYDIFGFENKLVAECDGEDDGSRTFTAADWLFDYTESLRAI</sequence>
<dbReference type="PANTHER" id="PTHR34539">
    <property type="entry name" value="T6J4.11 PROTEIN"/>
    <property type="match status" value="1"/>
</dbReference>
<dbReference type="Proteomes" id="UP000188354">
    <property type="component" value="Chromosome LG10"/>
</dbReference>
<dbReference type="AlphaFoldDB" id="A0A1J7GSX1"/>
<dbReference type="OMA" id="DWVINSD"/>
<protein>
    <submittedName>
        <fullName evidence="2">Uncharacterized protein</fullName>
    </submittedName>
</protein>
<evidence type="ECO:0000256" key="1">
    <source>
        <dbReference type="SAM" id="MobiDB-lite"/>
    </source>
</evidence>
<keyword evidence="3" id="KW-1185">Reference proteome</keyword>
<organism evidence="2 3">
    <name type="scientific">Lupinus angustifolius</name>
    <name type="common">Narrow-leaved blue lupine</name>
    <dbReference type="NCBI Taxonomy" id="3871"/>
    <lineage>
        <taxon>Eukaryota</taxon>
        <taxon>Viridiplantae</taxon>
        <taxon>Streptophyta</taxon>
        <taxon>Embryophyta</taxon>
        <taxon>Tracheophyta</taxon>
        <taxon>Spermatophyta</taxon>
        <taxon>Magnoliopsida</taxon>
        <taxon>eudicotyledons</taxon>
        <taxon>Gunneridae</taxon>
        <taxon>Pentapetalae</taxon>
        <taxon>rosids</taxon>
        <taxon>fabids</taxon>
        <taxon>Fabales</taxon>
        <taxon>Fabaceae</taxon>
        <taxon>Papilionoideae</taxon>
        <taxon>50 kb inversion clade</taxon>
        <taxon>genistoids sensu lato</taxon>
        <taxon>core genistoids</taxon>
        <taxon>Genisteae</taxon>
        <taxon>Lupinus</taxon>
    </lineage>
</organism>